<dbReference type="GO" id="GO:0032153">
    <property type="term" value="C:cell division site"/>
    <property type="evidence" value="ECO:0007669"/>
    <property type="project" value="TreeGrafter"/>
</dbReference>
<dbReference type="Gene3D" id="1.25.40.10">
    <property type="entry name" value="Tetratricopeptide repeat domain"/>
    <property type="match status" value="1"/>
</dbReference>
<evidence type="ECO:0000313" key="3">
    <source>
        <dbReference type="Proteomes" id="UP001375240"/>
    </source>
</evidence>
<proteinExistence type="predicted"/>
<feature type="region of interest" description="Disordered" evidence="1">
    <location>
        <begin position="148"/>
        <end position="175"/>
    </location>
</feature>
<dbReference type="InterPro" id="IPR011990">
    <property type="entry name" value="TPR-like_helical_dom_sf"/>
</dbReference>
<dbReference type="EMBL" id="JAVHNQ010000011">
    <property type="protein sequence ID" value="KAK6336324.1"/>
    <property type="molecule type" value="Genomic_DNA"/>
</dbReference>
<dbReference type="InterPro" id="IPR006597">
    <property type="entry name" value="Sel1-like"/>
</dbReference>
<keyword evidence="3" id="KW-1185">Reference proteome</keyword>
<feature type="region of interest" description="Disordered" evidence="1">
    <location>
        <begin position="1"/>
        <end position="128"/>
    </location>
</feature>
<feature type="compositionally biased region" description="Polar residues" evidence="1">
    <location>
        <begin position="100"/>
        <end position="109"/>
    </location>
</feature>
<evidence type="ECO:0000256" key="1">
    <source>
        <dbReference type="SAM" id="MobiDB-lite"/>
    </source>
</evidence>
<dbReference type="GO" id="GO:0010972">
    <property type="term" value="P:negative regulation of G2/M transition of mitotic cell cycle"/>
    <property type="evidence" value="ECO:0007669"/>
    <property type="project" value="TreeGrafter"/>
</dbReference>
<feature type="compositionally biased region" description="Basic and acidic residues" evidence="1">
    <location>
        <begin position="1"/>
        <end position="15"/>
    </location>
</feature>
<feature type="compositionally biased region" description="Low complexity" evidence="1">
    <location>
        <begin position="148"/>
        <end position="159"/>
    </location>
</feature>
<dbReference type="PANTHER" id="PTHR43628:SF1">
    <property type="entry name" value="CHITIN SYNTHASE REGULATORY FACTOR 2-RELATED"/>
    <property type="match status" value="1"/>
</dbReference>
<dbReference type="InterPro" id="IPR052945">
    <property type="entry name" value="Mitotic_Regulator"/>
</dbReference>
<gene>
    <name evidence="2" type="ORF">TWF696_001886</name>
</gene>
<dbReference type="Pfam" id="PF08238">
    <property type="entry name" value="Sel1"/>
    <property type="match status" value="4"/>
</dbReference>
<dbReference type="PANTHER" id="PTHR43628">
    <property type="entry name" value="ACTIVATOR OF C KINASE PROTEIN 1-RELATED"/>
    <property type="match status" value="1"/>
</dbReference>
<evidence type="ECO:0000313" key="2">
    <source>
        <dbReference type="EMBL" id="KAK6336324.1"/>
    </source>
</evidence>
<reference evidence="2 3" key="1">
    <citation type="submission" date="2019-10" db="EMBL/GenBank/DDBJ databases">
        <authorList>
            <person name="Palmer J.M."/>
        </authorList>
    </citation>
    <scope>NUCLEOTIDE SEQUENCE [LARGE SCALE GENOMIC DNA]</scope>
    <source>
        <strain evidence="2 3">TWF696</strain>
    </source>
</reference>
<name>A0AAV9U7Q3_9PEZI</name>
<sequence length="359" mass="38596">MPFGFHKKDRDRDANAADIPSPTSPQTSDATPEFRMFRSTTTTQEEIFPPAQAAAANDPYHLASEKSGDNSSVSSSGGGNGKPLKKEKDRKRISFLRRTSAANSSNVSSEHLPADLVSPTEGSKDQEDKWEWRASQLGLGGSVTSPVAVSAAGAGSGQVQRDRSPSHGVSDQGTDKNIQEAIRLHEAGDLENSTKLFKYLADPSGPNNPLSQVLYGLALRHGWGCEPDSAAAISYLQAAAANSASIEQEALRAGMKKGGAAKGELVLAIFELGNCFRHGWGTEKDPVAAFNYYLTAANLGDTDAMNETAWCYLNGYGLKKKDKYLAAKYYRLAEEHGNKTVGNSWIYKDKYGGLPAKKK</sequence>
<protein>
    <submittedName>
        <fullName evidence="2">Uncharacterized protein</fullName>
    </submittedName>
</protein>
<comment type="caution">
    <text evidence="2">The sequence shown here is derived from an EMBL/GenBank/DDBJ whole genome shotgun (WGS) entry which is preliminary data.</text>
</comment>
<organism evidence="2 3">
    <name type="scientific">Orbilia brochopaga</name>
    <dbReference type="NCBI Taxonomy" id="3140254"/>
    <lineage>
        <taxon>Eukaryota</taxon>
        <taxon>Fungi</taxon>
        <taxon>Dikarya</taxon>
        <taxon>Ascomycota</taxon>
        <taxon>Pezizomycotina</taxon>
        <taxon>Orbiliomycetes</taxon>
        <taxon>Orbiliales</taxon>
        <taxon>Orbiliaceae</taxon>
        <taxon>Orbilia</taxon>
    </lineage>
</organism>
<accession>A0AAV9U7Q3</accession>
<dbReference type="AlphaFoldDB" id="A0AAV9U7Q3"/>
<dbReference type="SUPFAM" id="SSF81901">
    <property type="entry name" value="HCP-like"/>
    <property type="match status" value="1"/>
</dbReference>
<dbReference type="Proteomes" id="UP001375240">
    <property type="component" value="Unassembled WGS sequence"/>
</dbReference>
<dbReference type="SMART" id="SM00671">
    <property type="entry name" value="SEL1"/>
    <property type="match status" value="3"/>
</dbReference>